<accession>A0A8S3SUG5</accession>
<dbReference type="Pfam" id="PF17921">
    <property type="entry name" value="Integrase_H2C2"/>
    <property type="match status" value="1"/>
</dbReference>
<feature type="region of interest" description="Disordered" evidence="2">
    <location>
        <begin position="1"/>
        <end position="31"/>
    </location>
</feature>
<dbReference type="PROSITE" id="PS50994">
    <property type="entry name" value="INTEGRASE"/>
    <property type="match status" value="1"/>
</dbReference>
<dbReference type="InterPro" id="IPR040676">
    <property type="entry name" value="DUF5641"/>
</dbReference>
<feature type="region of interest" description="Disordered" evidence="2">
    <location>
        <begin position="132"/>
        <end position="172"/>
    </location>
</feature>
<comment type="caution">
    <text evidence="5">The sequence shown here is derived from an EMBL/GenBank/DDBJ whole genome shotgun (WGS) entry which is preliminary data.</text>
</comment>
<dbReference type="EMBL" id="CAJPWZ010001727">
    <property type="protein sequence ID" value="CAG2222157.1"/>
    <property type="molecule type" value="Genomic_DNA"/>
</dbReference>
<keyword evidence="1" id="KW-0479">Metal-binding</keyword>
<dbReference type="PANTHER" id="PTHR47331">
    <property type="entry name" value="PHD-TYPE DOMAIN-CONTAINING PROTEIN"/>
    <property type="match status" value="1"/>
</dbReference>
<feature type="domain" description="Integrase catalytic" evidence="4">
    <location>
        <begin position="1617"/>
        <end position="1805"/>
    </location>
</feature>
<feature type="compositionally biased region" description="Basic and acidic residues" evidence="2">
    <location>
        <begin position="531"/>
        <end position="542"/>
    </location>
</feature>
<dbReference type="InterPro" id="IPR041588">
    <property type="entry name" value="Integrase_H2C2"/>
</dbReference>
<dbReference type="InterPro" id="IPR001584">
    <property type="entry name" value="Integrase_cat-core"/>
</dbReference>
<dbReference type="GO" id="GO:0015074">
    <property type="term" value="P:DNA integration"/>
    <property type="evidence" value="ECO:0007669"/>
    <property type="project" value="InterPro"/>
</dbReference>
<dbReference type="Gene3D" id="3.30.420.10">
    <property type="entry name" value="Ribonuclease H-like superfamily/Ribonuclease H"/>
    <property type="match status" value="1"/>
</dbReference>
<feature type="compositionally biased region" description="Low complexity" evidence="2">
    <location>
        <begin position="161"/>
        <end position="172"/>
    </location>
</feature>
<keyword evidence="1" id="KW-0862">Zinc</keyword>
<evidence type="ECO:0000313" key="6">
    <source>
        <dbReference type="Proteomes" id="UP000683360"/>
    </source>
</evidence>
<sequence>MDIEASELGEEQTDTEEDLDSASAEMENTARKRTFTEKGKLYEKKTIDDMFEVIKRLCENILSFVEKNAPFEVIRSKFSLWMDKYEHYLEQHQNFMARIREQEKEEYIYIYEDREAFLCDFKRTIEKYFSDSQSQTSSSHRGDRYTSRQGPASHHSDQRSTHSSRSSILSNISSKKLAEEQQRVELELKKEALKKKRLLELAKINIQMDEEELDLSTGIAVSDAKTNILNKYELLENVKSETQSIRSKISFKEQKPDKFAKVKLNPHAPHFEPKVEKVERSTNKGTTNIGTATLSSTYYKSPITEKKEYITTTTNRQDSGPTDQNNNSEAITAIVKNLRKPMPEIKRFSGDPLEFRKFVRQFTVKIVQNSDTEDEKMNYLEQFTFGEAHKVVSGFSHLSGEYAYQAAMEQLEERYGNSEVIANAFIKKALEWPTLKAGDSKGLDEFSLFLIECENAAHSINALRILEYSENIKRLMCKLPFHLHDRWRSVVLRIKTNKETVQFGNFVKFVKDEAKKVNDLTYGSTAVGTKGKTEPAKNENSRRNFRTGNNAFATDLNREVKKPQYTSECSYCKSKSHKLEQCNVFKKLPTPDKYNHMKSQALCFGCLKKGHMTRDCKYRLTCSICRKRHPSILHDESKSSNKENTEKHSVDEENPSACHIPEIEIVNQLGAGNKSHSSCAMAIIPVKVKLKNRSHAIETYAFFDTGSSISFCTEEIMHQLGGNGKKMEISLNTMGTPHRMSTYALNGLQVCDIDTNSVIDLPTVYTKDKMPVAKTHIPTNEEIVKWPHLNNIVLPDIDGTIGLMIGNNVPDAYTPYDIATGPAGSPHATRSRLGWIVWNLIRKDSITETNAVVNRAQLTAIHENNKLDSLVRKSINLDFPELLIDDKKENSIEDNYFLKQVNESIEFEDGHYQVALPFRNKEVKFPNNVSQGLNRLKGLRNKMTKNQKFKDDYVSFMNNLFLKGFAEKVPITELNQDDGRVWYLPHHGIYHNKKPNKIRVVFDCSASYMGVSLNALLLQGPDLANNLIGVLLRFHDCLVSTESDEKAISLVDGVRSLCTKGGFNMTKWTSTSSTVVKSIPDKSRTKNTNQLDFENESSIERALGVSWYIDRDVFGFQINTNDHPHTKRGILSVVSSVYDPLGIASPFVLIGRSILQNLCKQQVDWDEEINETDEKKWISWLNQLNELHNVKIDRCYKPPNFENVMSTQIHCFSDASDIGYGMVFYLRLIDKTGRIHCSFVLGKSRVAPLKTITVPRMELTAAARAVRLSKVILQELNYNIDKVFFWTDSMTVLRYIFNRNSRYHTFVANRLALIHEATDNSQWNYVNTKQNPADFASRGMTISKFEQNPQWIRGPDYLWLPECEWPQVCVDLKFPDNDSEVKRKSVVNASIVDDDYDEFNSFETLISRCSDFDKLKRIVAWLLKAVNNFKQTYRRKNDLANENEDKLPTQAKSKRLNESKELVKTLNLKVQDIHNAEMTIIRFVQNQHFDDEVQRLKDKLNVKRTSRLFKLDSYIDEKGILRVGGRLARSNLTETSKHPIILPKQSTLSYSIIQGIHRSIGHLGKNAILTELRQKYWIIGANGIIKNIVSKCVICRKYQAPIMQQKMANLPSERVTQDTAPFTIVGMDYFGPFAIKQRRCTVKRYGVIFTCLKIRAVHLEVADSLDTSSCINAIRRFIARRGVPKIIRSDNGTNLVGAQRELKDEIVKWNLNQIDNFMLQKGIDWKFNPPAASNFGGVWERLIRSVRKVLYSILQEQKLRLDDENLQTLFCEVEAILNGRPITEVPNSVNDLNVLTPNDLLLLRSGESAPPGTFVKSDNCVRRRWRQVQYLSDLFWNRWTKEYLPLLNQRAKWNKKERNLKINDLVLIVENTPRNSWTMGRVLEVITDKFGTVRVAKVKTASTVLTRSIGKLCLVLEADMDNVK</sequence>
<dbReference type="Gene3D" id="1.10.340.70">
    <property type="match status" value="1"/>
</dbReference>
<dbReference type="GO" id="GO:0003676">
    <property type="term" value="F:nucleic acid binding"/>
    <property type="evidence" value="ECO:0007669"/>
    <property type="project" value="InterPro"/>
</dbReference>
<dbReference type="Proteomes" id="UP000683360">
    <property type="component" value="Unassembled WGS sequence"/>
</dbReference>
<feature type="compositionally biased region" description="Basic and acidic residues" evidence="2">
    <location>
        <begin position="635"/>
        <end position="651"/>
    </location>
</feature>
<evidence type="ECO:0000313" key="5">
    <source>
        <dbReference type="EMBL" id="CAG2222157.1"/>
    </source>
</evidence>
<evidence type="ECO:0000259" key="3">
    <source>
        <dbReference type="PROSITE" id="PS50158"/>
    </source>
</evidence>
<proteinExistence type="predicted"/>
<evidence type="ECO:0000256" key="2">
    <source>
        <dbReference type="SAM" id="MobiDB-lite"/>
    </source>
</evidence>
<dbReference type="InterPro" id="IPR036397">
    <property type="entry name" value="RNaseH_sf"/>
</dbReference>
<evidence type="ECO:0000259" key="4">
    <source>
        <dbReference type="PROSITE" id="PS50994"/>
    </source>
</evidence>
<feature type="compositionally biased region" description="Acidic residues" evidence="2">
    <location>
        <begin position="1"/>
        <end position="20"/>
    </location>
</feature>
<gene>
    <name evidence="5" type="ORF">MEDL_35523</name>
</gene>
<evidence type="ECO:0000256" key="1">
    <source>
        <dbReference type="PROSITE-ProRule" id="PRU00047"/>
    </source>
</evidence>
<name>A0A8S3SUG5_MYTED</name>
<organism evidence="5 6">
    <name type="scientific">Mytilus edulis</name>
    <name type="common">Blue mussel</name>
    <dbReference type="NCBI Taxonomy" id="6550"/>
    <lineage>
        <taxon>Eukaryota</taxon>
        <taxon>Metazoa</taxon>
        <taxon>Spiralia</taxon>
        <taxon>Lophotrochozoa</taxon>
        <taxon>Mollusca</taxon>
        <taxon>Bivalvia</taxon>
        <taxon>Autobranchia</taxon>
        <taxon>Pteriomorphia</taxon>
        <taxon>Mytilida</taxon>
        <taxon>Mytiloidea</taxon>
        <taxon>Mytilidae</taxon>
        <taxon>Mytilinae</taxon>
        <taxon>Mytilus</taxon>
    </lineage>
</organism>
<dbReference type="PANTHER" id="PTHR47331:SF1">
    <property type="entry name" value="GAG-LIKE PROTEIN"/>
    <property type="match status" value="1"/>
</dbReference>
<dbReference type="PROSITE" id="PS50158">
    <property type="entry name" value="ZF_CCHC"/>
    <property type="match status" value="1"/>
</dbReference>
<dbReference type="Pfam" id="PF05380">
    <property type="entry name" value="Peptidase_A17"/>
    <property type="match status" value="1"/>
</dbReference>
<dbReference type="OrthoDB" id="6152366at2759"/>
<dbReference type="InterPro" id="IPR012337">
    <property type="entry name" value="RNaseH-like_sf"/>
</dbReference>
<keyword evidence="6" id="KW-1185">Reference proteome</keyword>
<feature type="domain" description="CCHC-type" evidence="3">
    <location>
        <begin position="603"/>
        <end position="617"/>
    </location>
</feature>
<dbReference type="SUPFAM" id="SSF53098">
    <property type="entry name" value="Ribonuclease H-like"/>
    <property type="match status" value="1"/>
</dbReference>
<reference evidence="5" key="1">
    <citation type="submission" date="2021-03" db="EMBL/GenBank/DDBJ databases">
        <authorList>
            <person name="Bekaert M."/>
        </authorList>
    </citation>
    <scope>NUCLEOTIDE SEQUENCE</scope>
</reference>
<feature type="region of interest" description="Disordered" evidence="2">
    <location>
        <begin position="635"/>
        <end position="654"/>
    </location>
</feature>
<dbReference type="InterPro" id="IPR001878">
    <property type="entry name" value="Znf_CCHC"/>
</dbReference>
<dbReference type="Pfam" id="PF03564">
    <property type="entry name" value="DUF1759"/>
    <property type="match status" value="1"/>
</dbReference>
<dbReference type="GO" id="GO:0008270">
    <property type="term" value="F:zinc ion binding"/>
    <property type="evidence" value="ECO:0007669"/>
    <property type="project" value="UniProtKB-KW"/>
</dbReference>
<keyword evidence="1" id="KW-0863">Zinc-finger</keyword>
<feature type="region of interest" description="Disordered" evidence="2">
    <location>
        <begin position="528"/>
        <end position="547"/>
    </location>
</feature>
<dbReference type="InterPro" id="IPR008042">
    <property type="entry name" value="Retrotrans_Pao"/>
</dbReference>
<dbReference type="Pfam" id="PF18701">
    <property type="entry name" value="DUF5641"/>
    <property type="match status" value="1"/>
</dbReference>
<protein>
    <submittedName>
        <fullName evidence="5">Uncharacterized protein</fullName>
    </submittedName>
</protein>
<dbReference type="InterPro" id="IPR005312">
    <property type="entry name" value="DUF1759"/>
</dbReference>
<dbReference type="SMART" id="SM00343">
    <property type="entry name" value="ZnF_C2HC"/>
    <property type="match status" value="2"/>
</dbReference>